<gene>
    <name evidence="3" type="ORF">XF10B_78810</name>
    <name evidence="1" type="ORF">XF1B_80090</name>
    <name evidence="2" type="ORF">XF4B_79360</name>
</gene>
<evidence type="ECO:0000313" key="1">
    <source>
        <dbReference type="EMBL" id="BCE25328.1"/>
    </source>
</evidence>
<dbReference type="EMBL" id="AP023091">
    <property type="protein sequence ID" value="BCE25328.1"/>
    <property type="molecule type" value="Genomic_DNA"/>
</dbReference>
<dbReference type="EMBL" id="AP023099">
    <property type="protein sequence ID" value="BCE95083.1"/>
    <property type="molecule type" value="Genomic_DNA"/>
</dbReference>
<reference evidence="2" key="3">
    <citation type="submission" date="2020-05" db="EMBL/GenBank/DDBJ databases">
        <title>Complete genome sequence of Bradyrhizobium diazoefficiens XF4 isolated from soybean nodule.</title>
        <authorList>
            <person name="Noda R."/>
            <person name="Kakizaki K."/>
            <person name="Minamisawa K."/>
        </authorList>
    </citation>
    <scope>NUCLEOTIDE SEQUENCE</scope>
    <source>
        <strain evidence="2">XF4</strain>
    </source>
</reference>
<dbReference type="AlphaFoldDB" id="A0A809ZJ84"/>
<dbReference type="EMBL" id="AP023094">
    <property type="protein sequence ID" value="BCE51587.1"/>
    <property type="molecule type" value="Genomic_DNA"/>
</dbReference>
<accession>A0A809ZJ84</accession>
<reference evidence="1" key="1">
    <citation type="submission" date="2020-05" db="EMBL/GenBank/DDBJ databases">
        <title>Complete genome sequence of Bradyrhizobium diazoefficiens XF1 isolated from soybean nodule.</title>
        <authorList>
            <person name="Noda R."/>
            <person name="Kakizaki K."/>
            <person name="Minamisawa K."/>
        </authorList>
    </citation>
    <scope>NUCLEOTIDE SEQUENCE</scope>
    <source>
        <strain evidence="1">XF1</strain>
    </source>
</reference>
<evidence type="ECO:0000313" key="3">
    <source>
        <dbReference type="EMBL" id="BCE95083.1"/>
    </source>
</evidence>
<organism evidence="2">
    <name type="scientific">Bradyrhizobium diazoefficiens</name>
    <dbReference type="NCBI Taxonomy" id="1355477"/>
    <lineage>
        <taxon>Bacteria</taxon>
        <taxon>Pseudomonadati</taxon>
        <taxon>Pseudomonadota</taxon>
        <taxon>Alphaproteobacteria</taxon>
        <taxon>Hyphomicrobiales</taxon>
        <taxon>Nitrobacteraceae</taxon>
        <taxon>Bradyrhizobium</taxon>
    </lineage>
</organism>
<protein>
    <submittedName>
        <fullName evidence="2">Uncharacterized protein</fullName>
    </submittedName>
</protein>
<sequence>MRLPAVPASHIATAPNTGAVTGTSKFTETAVRMVKNATGVMVGLSVLGSFKDVGDSLCVPLPTTCCGYPSGIQSISNLS</sequence>
<name>A0A809ZJ84_9BRAD</name>
<reference evidence="3" key="2">
    <citation type="submission" date="2020-05" db="EMBL/GenBank/DDBJ databases">
        <title>Complete genome sequence of Bradyrhizobium diazoefficiens XF10 isolated from soybean nodule.</title>
        <authorList>
            <person name="Noda R."/>
            <person name="Kakizaki K."/>
            <person name="Minamisawa K."/>
        </authorList>
    </citation>
    <scope>NUCLEOTIDE SEQUENCE</scope>
    <source>
        <strain evidence="3">XF10</strain>
    </source>
</reference>
<proteinExistence type="predicted"/>
<evidence type="ECO:0000313" key="2">
    <source>
        <dbReference type="EMBL" id="BCE51587.1"/>
    </source>
</evidence>